<evidence type="ECO:0000256" key="5">
    <source>
        <dbReference type="ARBA" id="ARBA00012269"/>
    </source>
</evidence>
<dbReference type="PANTHER" id="PTHR10869:SF244">
    <property type="entry name" value="PROLYL 4-HYDROXYLASE SUBUNIT ALPHA-2"/>
    <property type="match status" value="1"/>
</dbReference>
<dbReference type="InterPro" id="IPR005123">
    <property type="entry name" value="Oxoglu/Fe-dep_dioxygenase_dom"/>
</dbReference>
<evidence type="ECO:0000256" key="1">
    <source>
        <dbReference type="ARBA" id="ARBA00001961"/>
    </source>
</evidence>
<evidence type="ECO:0000259" key="13">
    <source>
        <dbReference type="PROSITE" id="PS51471"/>
    </source>
</evidence>
<keyword evidence="12" id="KW-0325">Glycoprotein</keyword>
<keyword evidence="9" id="KW-0223">Dioxygenase</keyword>
<dbReference type="Pfam" id="PF08336">
    <property type="entry name" value="P4Ha_N"/>
    <property type="match status" value="1"/>
</dbReference>
<evidence type="ECO:0000256" key="3">
    <source>
        <dbReference type="ARBA" id="ARBA00004319"/>
    </source>
</evidence>
<dbReference type="PANTHER" id="PTHR10869">
    <property type="entry name" value="PROLYL 4-HYDROXYLASE ALPHA SUBUNIT"/>
    <property type="match status" value="1"/>
</dbReference>
<evidence type="ECO:0000256" key="7">
    <source>
        <dbReference type="ARBA" id="ARBA00022824"/>
    </source>
</evidence>
<protein>
    <recommendedName>
        <fullName evidence="5">procollagen-proline 4-dioxygenase</fullName>
        <ecNumber evidence="5">1.14.11.2</ecNumber>
    </recommendedName>
</protein>
<dbReference type="Pfam" id="PF13640">
    <property type="entry name" value="2OG-FeII_Oxy_3"/>
    <property type="match status" value="1"/>
</dbReference>
<comment type="function">
    <text evidence="2">Catalyzes the post-translational formation of 4-hydroxyproline in -Xaa-Pro-Gly- sequences in collagens and other proteins.</text>
</comment>
<evidence type="ECO:0000256" key="8">
    <source>
        <dbReference type="ARBA" id="ARBA00022896"/>
    </source>
</evidence>
<dbReference type="InterPro" id="IPR044862">
    <property type="entry name" value="Pro_4_hyd_alph_FE2OG_OXY"/>
</dbReference>
<dbReference type="FunFam" id="2.60.120.620:FF:000011">
    <property type="entry name" value="Prolyl alpha subunit"/>
    <property type="match status" value="1"/>
</dbReference>
<evidence type="ECO:0000256" key="10">
    <source>
        <dbReference type="ARBA" id="ARBA00023002"/>
    </source>
</evidence>
<accession>A0A6G1SF53</accession>
<keyword evidence="10" id="KW-0560">Oxidoreductase</keyword>
<keyword evidence="8" id="KW-0847">Vitamin C</keyword>
<reference evidence="14" key="1">
    <citation type="submission" date="2018-10" db="EMBL/GenBank/DDBJ databases">
        <title>Transcriptome assembly of Aceria tosichella (Wheat curl mite) Type 2.</title>
        <authorList>
            <person name="Scully E.D."/>
            <person name="Geib S.M."/>
            <person name="Palmer N.A."/>
            <person name="Gupta A.K."/>
            <person name="Sarath G."/>
            <person name="Tatineni S."/>
        </authorList>
    </citation>
    <scope>NUCLEOTIDE SEQUENCE</scope>
    <source>
        <strain evidence="14">LincolnNE</strain>
    </source>
</reference>
<dbReference type="GO" id="GO:0031418">
    <property type="term" value="F:L-ascorbic acid binding"/>
    <property type="evidence" value="ECO:0007669"/>
    <property type="project" value="UniProtKB-KW"/>
</dbReference>
<dbReference type="EC" id="1.14.11.2" evidence="5"/>
<name>A0A6G1SF53_9ACAR</name>
<dbReference type="Gene3D" id="6.10.140.1460">
    <property type="match status" value="1"/>
</dbReference>
<dbReference type="GO" id="GO:0005788">
    <property type="term" value="C:endoplasmic reticulum lumen"/>
    <property type="evidence" value="ECO:0007669"/>
    <property type="project" value="UniProtKB-SubCell"/>
</dbReference>
<evidence type="ECO:0000256" key="2">
    <source>
        <dbReference type="ARBA" id="ARBA00002035"/>
    </source>
</evidence>
<comment type="similarity">
    <text evidence="4">Belongs to the P4HA family.</text>
</comment>
<evidence type="ECO:0000256" key="12">
    <source>
        <dbReference type="ARBA" id="ARBA00023180"/>
    </source>
</evidence>
<dbReference type="Gene3D" id="2.60.120.620">
    <property type="entry name" value="q2cbj1_9rhob like domain"/>
    <property type="match status" value="1"/>
</dbReference>
<dbReference type="InterPro" id="IPR013547">
    <property type="entry name" value="P4H_N"/>
</dbReference>
<dbReference type="PROSITE" id="PS51471">
    <property type="entry name" value="FE2OG_OXY"/>
    <property type="match status" value="1"/>
</dbReference>
<gene>
    <name evidence="14" type="primary">P4ha1</name>
    <name evidence="14" type="ORF">g.9974</name>
</gene>
<comment type="cofactor">
    <cofactor evidence="1">
        <name>L-ascorbate</name>
        <dbReference type="ChEBI" id="CHEBI:38290"/>
    </cofactor>
</comment>
<dbReference type="InterPro" id="IPR011990">
    <property type="entry name" value="TPR-like_helical_dom_sf"/>
</dbReference>
<dbReference type="Gene3D" id="1.25.40.10">
    <property type="entry name" value="Tetratricopeptide repeat domain"/>
    <property type="match status" value="1"/>
</dbReference>
<evidence type="ECO:0000256" key="9">
    <source>
        <dbReference type="ARBA" id="ARBA00022964"/>
    </source>
</evidence>
<keyword evidence="11" id="KW-0408">Iron</keyword>
<dbReference type="GO" id="GO:0004656">
    <property type="term" value="F:procollagen-proline 4-dioxygenase activity"/>
    <property type="evidence" value="ECO:0007669"/>
    <property type="project" value="UniProtKB-EC"/>
</dbReference>
<dbReference type="EMBL" id="GGYP01004334">
    <property type="protein sequence ID" value="MDE49105.1"/>
    <property type="molecule type" value="Transcribed_RNA"/>
</dbReference>
<feature type="domain" description="Fe2OG dioxygenase" evidence="13">
    <location>
        <begin position="423"/>
        <end position="537"/>
    </location>
</feature>
<comment type="subcellular location">
    <subcellularLocation>
        <location evidence="3">Endoplasmic reticulum lumen</location>
    </subcellularLocation>
</comment>
<organism evidence="14">
    <name type="scientific">Aceria tosichella</name>
    <name type="common">wheat curl mite</name>
    <dbReference type="NCBI Taxonomy" id="561515"/>
    <lineage>
        <taxon>Eukaryota</taxon>
        <taxon>Metazoa</taxon>
        <taxon>Ecdysozoa</taxon>
        <taxon>Arthropoda</taxon>
        <taxon>Chelicerata</taxon>
        <taxon>Arachnida</taxon>
        <taxon>Acari</taxon>
        <taxon>Acariformes</taxon>
        <taxon>Trombidiformes</taxon>
        <taxon>Prostigmata</taxon>
        <taxon>Eupodina</taxon>
        <taxon>Eriophyoidea</taxon>
        <taxon>Eriophyidae</taxon>
        <taxon>Eriophyinae</taxon>
        <taxon>Aceriini</taxon>
        <taxon>Aceria</taxon>
    </lineage>
</organism>
<dbReference type="SMART" id="SM00702">
    <property type="entry name" value="P4Hc"/>
    <property type="match status" value="1"/>
</dbReference>
<dbReference type="InterPro" id="IPR006620">
    <property type="entry name" value="Pro_4_hyd_alph"/>
</dbReference>
<evidence type="ECO:0000256" key="6">
    <source>
        <dbReference type="ARBA" id="ARBA00022723"/>
    </source>
</evidence>
<keyword evidence="7" id="KW-0256">Endoplasmic reticulum</keyword>
<keyword evidence="6" id="KW-0479">Metal-binding</keyword>
<evidence type="ECO:0000313" key="14">
    <source>
        <dbReference type="EMBL" id="MDE49105.1"/>
    </source>
</evidence>
<evidence type="ECO:0000256" key="4">
    <source>
        <dbReference type="ARBA" id="ARBA00006511"/>
    </source>
</evidence>
<proteinExistence type="inferred from homology"/>
<sequence>MLILSSLKLNNKLSQAHSLSWLATSISVSICYLLLCDVRNNKPAIQLATADIFSATSHLQNLMYLERHLIMSLGKYVANMEHKLTKIKGYIDHWEATAGREEFIGTYSEEDIIGNPLQAFQLVKRLTIDWKTISELFKKDGWSEVQQITQEYKSIMPKEDDLHGAALAIVRLQDTYNLTETELAMGKIQDQATRIQMTARDCLYLAKHAFNNAYYGYSLDWFEEALRRAYNEGNTTASVSEIQPFYQMASQVVEQFRRESREKGTALDTYHIYMEASGSKEHSTKFKMLEDDNEDYRKYQALCRGEKRRSPAQEKNLKCYLRHNNHPLLYLQPIRLEVQNEKPFVSIIHNLMTPREAEMIRELAAPLLSRARVQTDNGTMDMVSKTRTSQTAWFSPDTHPIVNRINRRIEAATGLSADMTDSHCELMQVANYGMGGHYTPHYDYLIVDRPEEERDQVDERELYAGDRTATVMFYLKDVVRGGSTVFPRLGVHLKPELGAAAFWYNLYRNGEGMIETVHGACPVLMGEKWVANFWIRERGQFTKRPCSLNPKE</sequence>
<dbReference type="AlphaFoldDB" id="A0A6G1SF53"/>
<evidence type="ECO:0000256" key="11">
    <source>
        <dbReference type="ARBA" id="ARBA00023004"/>
    </source>
</evidence>
<dbReference type="GO" id="GO:0005506">
    <property type="term" value="F:iron ion binding"/>
    <property type="evidence" value="ECO:0007669"/>
    <property type="project" value="InterPro"/>
</dbReference>
<dbReference type="InterPro" id="IPR045054">
    <property type="entry name" value="P4HA-like"/>
</dbReference>